<dbReference type="PANTHER" id="PTHR30136:SF35">
    <property type="entry name" value="HTH-TYPE TRANSCRIPTIONAL REGULATOR RV1719"/>
    <property type="match status" value="1"/>
</dbReference>
<dbReference type="RefSeq" id="WP_083143426.1">
    <property type="nucleotide sequence ID" value="NZ_MVID01000008.1"/>
</dbReference>
<evidence type="ECO:0000313" key="9">
    <source>
        <dbReference type="EMBL" id="SRX79576.1"/>
    </source>
</evidence>
<evidence type="ECO:0000259" key="8">
    <source>
        <dbReference type="PROSITE" id="PS51078"/>
    </source>
</evidence>
<dbReference type="PROSITE" id="PS51078">
    <property type="entry name" value="ICLR_ED"/>
    <property type="match status" value="1"/>
</dbReference>
<dbReference type="InterPro" id="IPR050707">
    <property type="entry name" value="HTH_MetabolicPath_Reg"/>
</dbReference>
<accession>A0A375YEM3</accession>
<reference evidence="9 10" key="1">
    <citation type="submission" date="2018-05" db="EMBL/GenBank/DDBJ databases">
        <authorList>
            <consortium name="IHU Genomes"/>
        </authorList>
    </citation>
    <scope>NUCLEOTIDE SEQUENCE [LARGE SCALE GENOMIC DNA]</scope>
    <source>
        <strain evidence="9 10">P7335</strain>
    </source>
</reference>
<name>A0A375YEM3_MYCPF</name>
<keyword evidence="1" id="KW-0319">Glycerol metabolism</keyword>
<dbReference type="PANTHER" id="PTHR30136">
    <property type="entry name" value="HELIX-TURN-HELIX TRANSCRIPTIONAL REGULATOR, ICLR FAMILY"/>
    <property type="match status" value="1"/>
</dbReference>
<dbReference type="GO" id="GO:0045892">
    <property type="term" value="P:negative regulation of DNA-templated transcription"/>
    <property type="evidence" value="ECO:0007669"/>
    <property type="project" value="TreeGrafter"/>
</dbReference>
<keyword evidence="3" id="KW-0238">DNA-binding</keyword>
<evidence type="ECO:0000256" key="1">
    <source>
        <dbReference type="ARBA" id="ARBA00022798"/>
    </source>
</evidence>
<dbReference type="Proteomes" id="UP000252008">
    <property type="component" value="Unassembled WGS sequence"/>
</dbReference>
<dbReference type="InterPro" id="IPR036390">
    <property type="entry name" value="WH_DNA-bd_sf"/>
</dbReference>
<evidence type="ECO:0000256" key="6">
    <source>
        <dbReference type="ARBA" id="ARBA00070406"/>
    </source>
</evidence>
<dbReference type="InterPro" id="IPR014757">
    <property type="entry name" value="Tscrpt_reg_IclR_C"/>
</dbReference>
<dbReference type="SUPFAM" id="SSF55781">
    <property type="entry name" value="GAF domain-like"/>
    <property type="match status" value="1"/>
</dbReference>
<dbReference type="STRING" id="39692.BST38_11510"/>
<dbReference type="Gene3D" id="1.10.10.10">
    <property type="entry name" value="Winged helix-like DNA-binding domain superfamily/Winged helix DNA-binding domain"/>
    <property type="match status" value="1"/>
</dbReference>
<dbReference type="SMART" id="SM00346">
    <property type="entry name" value="HTH_ICLR"/>
    <property type="match status" value="1"/>
</dbReference>
<dbReference type="InterPro" id="IPR005471">
    <property type="entry name" value="Tscrpt_reg_IclR_N"/>
</dbReference>
<dbReference type="Pfam" id="PF01614">
    <property type="entry name" value="IclR_C"/>
    <property type="match status" value="1"/>
</dbReference>
<dbReference type="AlphaFoldDB" id="A0A375YEM3"/>
<comment type="function">
    <text evidence="5">May be an activator protein for the gylABX operon.</text>
</comment>
<gene>
    <name evidence="9" type="ORF">MPP7335_01313</name>
</gene>
<dbReference type="EMBL" id="UEGS01000001">
    <property type="protein sequence ID" value="SRX79576.1"/>
    <property type="molecule type" value="Genomic_DNA"/>
</dbReference>
<evidence type="ECO:0000256" key="3">
    <source>
        <dbReference type="ARBA" id="ARBA00023125"/>
    </source>
</evidence>
<protein>
    <recommendedName>
        <fullName evidence="6">Glycerol operon regulatory protein</fullName>
    </recommendedName>
</protein>
<sequence>MIASAAQPPDTGKSANQSITRASRLLRCFVDSPQGLTLTELARRTGLHTSTVHRMMAALVEGGLVAKGEGDKYRPGIALLALGASASLAVGVDAALPFLDELSQRTGESASLAVKDADCAVVLLETESPQRLISRYGVGSRNSLQDSAHGQILLAYAQDPEAAVRSLARPIVRGGEYTDAEELIGEILDVRRRGYSFVSDGEQATLSVPVPAPDEGPVTRALGIAAPSRRLTGRSIDNAVAAATEIAHLLRGVRT</sequence>
<dbReference type="Pfam" id="PF09339">
    <property type="entry name" value="HTH_IclR"/>
    <property type="match status" value="1"/>
</dbReference>
<keyword evidence="2" id="KW-0805">Transcription regulation</keyword>
<dbReference type="PROSITE" id="PS51077">
    <property type="entry name" value="HTH_ICLR"/>
    <property type="match status" value="1"/>
</dbReference>
<keyword evidence="10" id="KW-1185">Reference proteome</keyword>
<evidence type="ECO:0000256" key="5">
    <source>
        <dbReference type="ARBA" id="ARBA00058938"/>
    </source>
</evidence>
<dbReference type="Gene3D" id="3.30.450.40">
    <property type="match status" value="1"/>
</dbReference>
<evidence type="ECO:0000259" key="7">
    <source>
        <dbReference type="PROSITE" id="PS51077"/>
    </source>
</evidence>
<proteinExistence type="predicted"/>
<dbReference type="InterPro" id="IPR029016">
    <property type="entry name" value="GAF-like_dom_sf"/>
</dbReference>
<dbReference type="GO" id="GO:0003700">
    <property type="term" value="F:DNA-binding transcription factor activity"/>
    <property type="evidence" value="ECO:0007669"/>
    <property type="project" value="TreeGrafter"/>
</dbReference>
<dbReference type="GO" id="GO:0006071">
    <property type="term" value="P:glycerol metabolic process"/>
    <property type="evidence" value="ECO:0007669"/>
    <property type="project" value="UniProtKB-KW"/>
</dbReference>
<evidence type="ECO:0000256" key="4">
    <source>
        <dbReference type="ARBA" id="ARBA00023163"/>
    </source>
</evidence>
<dbReference type="SUPFAM" id="SSF46785">
    <property type="entry name" value="Winged helix' DNA-binding domain"/>
    <property type="match status" value="1"/>
</dbReference>
<organism evidence="9 10">
    <name type="scientific">Mycolicibacterium parafortuitum</name>
    <name type="common">Mycobacterium parafortuitum</name>
    <dbReference type="NCBI Taxonomy" id="39692"/>
    <lineage>
        <taxon>Bacteria</taxon>
        <taxon>Bacillati</taxon>
        <taxon>Actinomycetota</taxon>
        <taxon>Actinomycetes</taxon>
        <taxon>Mycobacteriales</taxon>
        <taxon>Mycobacteriaceae</taxon>
        <taxon>Mycolicibacterium</taxon>
    </lineage>
</organism>
<keyword evidence="4" id="KW-0804">Transcription</keyword>
<evidence type="ECO:0000256" key="2">
    <source>
        <dbReference type="ARBA" id="ARBA00023015"/>
    </source>
</evidence>
<dbReference type="GO" id="GO:0003677">
    <property type="term" value="F:DNA binding"/>
    <property type="evidence" value="ECO:0007669"/>
    <property type="project" value="UniProtKB-KW"/>
</dbReference>
<dbReference type="FunFam" id="1.10.10.10:FF:000056">
    <property type="entry name" value="IclR family transcriptional regulator"/>
    <property type="match status" value="1"/>
</dbReference>
<feature type="domain" description="IclR-ED" evidence="8">
    <location>
        <begin position="78"/>
        <end position="255"/>
    </location>
</feature>
<feature type="domain" description="HTH iclR-type" evidence="7">
    <location>
        <begin position="16"/>
        <end position="77"/>
    </location>
</feature>
<evidence type="ECO:0000313" key="10">
    <source>
        <dbReference type="Proteomes" id="UP000252008"/>
    </source>
</evidence>
<dbReference type="InterPro" id="IPR036388">
    <property type="entry name" value="WH-like_DNA-bd_sf"/>
</dbReference>